<dbReference type="GO" id="GO:0000776">
    <property type="term" value="C:kinetochore"/>
    <property type="evidence" value="ECO:0007669"/>
    <property type="project" value="InterPro"/>
</dbReference>
<dbReference type="PANTHER" id="PTHR16684:SF11">
    <property type="entry name" value="CENTROMERE PROTEIN C"/>
    <property type="match status" value="1"/>
</dbReference>
<feature type="compositionally biased region" description="Acidic residues" evidence="7">
    <location>
        <begin position="116"/>
        <end position="161"/>
    </location>
</feature>
<feature type="compositionally biased region" description="Basic and acidic residues" evidence="7">
    <location>
        <begin position="444"/>
        <end position="460"/>
    </location>
</feature>
<feature type="region of interest" description="Disordered" evidence="7">
    <location>
        <begin position="1"/>
        <end position="246"/>
    </location>
</feature>
<dbReference type="GO" id="GO:0005634">
    <property type="term" value="C:nucleus"/>
    <property type="evidence" value="ECO:0007669"/>
    <property type="project" value="UniProtKB-SubCell"/>
</dbReference>
<dbReference type="Pfam" id="PF11699">
    <property type="entry name" value="CENP-C_C"/>
    <property type="match status" value="1"/>
</dbReference>
<feature type="compositionally biased region" description="Basic and acidic residues" evidence="7">
    <location>
        <begin position="205"/>
        <end position="214"/>
    </location>
</feature>
<feature type="region of interest" description="Disordered" evidence="7">
    <location>
        <begin position="444"/>
        <end position="483"/>
    </location>
</feature>
<dbReference type="GO" id="GO:0051455">
    <property type="term" value="P:spindle attachment to meiosis I kinetochore"/>
    <property type="evidence" value="ECO:0007669"/>
    <property type="project" value="TreeGrafter"/>
</dbReference>
<evidence type="ECO:0000256" key="1">
    <source>
        <dbReference type="ARBA" id="ARBA00004123"/>
    </source>
</evidence>
<evidence type="ECO:0000256" key="3">
    <source>
        <dbReference type="ARBA" id="ARBA00023125"/>
    </source>
</evidence>
<keyword evidence="4" id="KW-0539">Nucleus</keyword>
<protein>
    <recommendedName>
        <fullName evidence="6">CENP-C homolog</fullName>
    </recommendedName>
</protein>
<dbReference type="CDD" id="cd06993">
    <property type="entry name" value="cupin_CENP-C_C"/>
    <property type="match status" value="1"/>
</dbReference>
<dbReference type="EMBL" id="MCGR01000051">
    <property type="protein sequence ID" value="ORY72568.1"/>
    <property type="molecule type" value="Genomic_DNA"/>
</dbReference>
<feature type="region of interest" description="Disordered" evidence="7">
    <location>
        <begin position="277"/>
        <end position="320"/>
    </location>
</feature>
<evidence type="ECO:0000313" key="9">
    <source>
        <dbReference type="EMBL" id="ORY72568.1"/>
    </source>
</evidence>
<feature type="compositionally biased region" description="Basic residues" evidence="7">
    <location>
        <begin position="165"/>
        <end position="177"/>
    </location>
</feature>
<dbReference type="InterPro" id="IPR011051">
    <property type="entry name" value="RmlC_Cupin_sf"/>
</dbReference>
<dbReference type="PANTHER" id="PTHR16684">
    <property type="entry name" value="CENTROMERE PROTEIN C"/>
    <property type="match status" value="1"/>
</dbReference>
<keyword evidence="10" id="KW-1185">Reference proteome</keyword>
<comment type="subcellular location">
    <subcellularLocation>
        <location evidence="1">Nucleus</location>
    </subcellularLocation>
</comment>
<reference evidence="9 10" key="1">
    <citation type="submission" date="2016-07" db="EMBL/GenBank/DDBJ databases">
        <title>Pervasive Adenine N6-methylation of Active Genes in Fungi.</title>
        <authorList>
            <consortium name="DOE Joint Genome Institute"/>
            <person name="Mondo S.J."/>
            <person name="Dannebaum R.O."/>
            <person name="Kuo R.C."/>
            <person name="Labutti K."/>
            <person name="Haridas S."/>
            <person name="Kuo A."/>
            <person name="Salamov A."/>
            <person name="Ahrendt S.R."/>
            <person name="Lipzen A."/>
            <person name="Sullivan W."/>
            <person name="Andreopoulos W.B."/>
            <person name="Clum A."/>
            <person name="Lindquist E."/>
            <person name="Daum C."/>
            <person name="Ramamoorthy G.K."/>
            <person name="Gryganskyi A."/>
            <person name="Culley D."/>
            <person name="Magnuson J.K."/>
            <person name="James T.Y."/>
            <person name="O'Malley M.A."/>
            <person name="Stajich J.E."/>
            <person name="Spatafora J.W."/>
            <person name="Visel A."/>
            <person name="Grigoriev I.V."/>
        </authorList>
    </citation>
    <scope>NUCLEOTIDE SEQUENCE [LARGE SCALE GENOMIC DNA]</scope>
    <source>
        <strain evidence="9 10">62-1032</strain>
    </source>
</reference>
<dbReference type="InterPro" id="IPR014710">
    <property type="entry name" value="RmlC-like_jellyroll"/>
</dbReference>
<dbReference type="GO" id="GO:0051382">
    <property type="term" value="P:kinetochore assembly"/>
    <property type="evidence" value="ECO:0007669"/>
    <property type="project" value="InterPro"/>
</dbReference>
<dbReference type="AlphaFoldDB" id="A0A1Y2EM16"/>
<dbReference type="InterPro" id="IPR025974">
    <property type="entry name" value="Mif2/CENP-C_cupin"/>
</dbReference>
<dbReference type="InterPro" id="IPR028386">
    <property type="entry name" value="CENP-C/Mif2/cnp3"/>
</dbReference>
<evidence type="ECO:0000256" key="5">
    <source>
        <dbReference type="ARBA" id="ARBA00057947"/>
    </source>
</evidence>
<feature type="compositionally biased region" description="Acidic residues" evidence="7">
    <location>
        <begin position="468"/>
        <end position="483"/>
    </location>
</feature>
<evidence type="ECO:0000259" key="8">
    <source>
        <dbReference type="Pfam" id="PF11699"/>
    </source>
</evidence>
<comment type="caution">
    <text evidence="9">The sequence shown here is derived from an EMBL/GenBank/DDBJ whole genome shotgun (WGS) entry which is preliminary data.</text>
</comment>
<organism evidence="9 10">
    <name type="scientific">Leucosporidium creatinivorum</name>
    <dbReference type="NCBI Taxonomy" id="106004"/>
    <lineage>
        <taxon>Eukaryota</taxon>
        <taxon>Fungi</taxon>
        <taxon>Dikarya</taxon>
        <taxon>Basidiomycota</taxon>
        <taxon>Pucciniomycotina</taxon>
        <taxon>Microbotryomycetes</taxon>
        <taxon>Leucosporidiales</taxon>
        <taxon>Leucosporidium</taxon>
    </lineage>
</organism>
<dbReference type="FunFam" id="2.60.120.10:FF:000033">
    <property type="entry name" value="Centromere protein C 1"/>
    <property type="match status" value="1"/>
</dbReference>
<evidence type="ECO:0000313" key="10">
    <source>
        <dbReference type="Proteomes" id="UP000193467"/>
    </source>
</evidence>
<feature type="compositionally biased region" description="Basic and acidic residues" evidence="7">
    <location>
        <begin position="1"/>
        <end position="10"/>
    </location>
</feature>
<feature type="compositionally biased region" description="Acidic residues" evidence="7">
    <location>
        <begin position="26"/>
        <end position="43"/>
    </location>
</feature>
<feature type="compositionally biased region" description="Low complexity" evidence="7">
    <location>
        <begin position="52"/>
        <end position="61"/>
    </location>
</feature>
<keyword evidence="3" id="KW-0238">DNA-binding</keyword>
<dbReference type="GO" id="GO:0019237">
    <property type="term" value="F:centromeric DNA binding"/>
    <property type="evidence" value="ECO:0007669"/>
    <property type="project" value="InterPro"/>
</dbReference>
<feature type="compositionally biased region" description="Acidic residues" evidence="7">
    <location>
        <begin position="307"/>
        <end position="318"/>
    </location>
</feature>
<comment type="function">
    <text evidence="5">Component of the kinetochore, a multiprotein complex that assembles on centromeric DNA and attaches chromosomes to spindle microtubules, mediating chromosome segregation and sister chromatid segregation during meiosis and mitosis. Component of the inner kinetochore constitutive centromere-associated network (CCAN), which serves as a structural platform for outer kinetochore assembly.</text>
</comment>
<comment type="similarity">
    <text evidence="2">Belongs to the CENP-C/MIF2 family.</text>
</comment>
<sequence length="483" mass="52410">MLGGGGKKDAAAAQPKGKGRKTAVSSDEEEEEVDEDQDSEDDPLPPSKKKSATTTTASKPTNRGRLSNLSAASTSSARSSRRDSMGTPLVRLGKTGKEVKLAGGGDRKGKGKMVEQEEESEEEYFGGGGEEGEYDLDQEGEQSMDQDREEESASEEEEEEQPAPKKSKSTGKGKGKARSSTSASPQKGGGNKSSKTAAATAARKAQAEARKKGETVVSSKQAKKRMREVEEDEEGVRRSSRQRLQPLEYWRNERVVYKRRQSGIAIEEVVRIPKPPAESLASKKKNGGGGGPRSGSTKVRVKSEPAPPEEEGVDDATDPDGIVWSWEGNAEVSRRIAFTAKMVDPRPTYNNKFMFQKIYTELDYLAGGILQIPAGAEKPTKPAKDNSYMFYCIEGSVSVVVHRTRFAIGPGATFFVPRGNSYSISATSNRDVKLFFTQGRRVIENDDGTTRPDTLEDSRRVSLGGQREEEESGSEEGSGSEEE</sequence>
<evidence type="ECO:0000256" key="2">
    <source>
        <dbReference type="ARBA" id="ARBA00010291"/>
    </source>
</evidence>
<dbReference type="STRING" id="106004.A0A1Y2EM16"/>
<evidence type="ECO:0000256" key="6">
    <source>
        <dbReference type="ARBA" id="ARBA00075033"/>
    </source>
</evidence>
<feature type="domain" description="Mif2/CENP-C cupin" evidence="8">
    <location>
        <begin position="353"/>
        <end position="438"/>
    </location>
</feature>
<dbReference type="GO" id="GO:0051315">
    <property type="term" value="P:attachment of mitotic spindle microtubules to kinetochore"/>
    <property type="evidence" value="ECO:0007669"/>
    <property type="project" value="TreeGrafter"/>
</dbReference>
<dbReference type="InParanoid" id="A0A1Y2EM16"/>
<dbReference type="OrthoDB" id="1939643at2759"/>
<evidence type="ECO:0000256" key="4">
    <source>
        <dbReference type="ARBA" id="ARBA00023242"/>
    </source>
</evidence>
<name>A0A1Y2EM16_9BASI</name>
<dbReference type="Proteomes" id="UP000193467">
    <property type="component" value="Unassembled WGS sequence"/>
</dbReference>
<gene>
    <name evidence="9" type="ORF">BCR35DRAFT_161723</name>
</gene>
<feature type="compositionally biased region" description="Low complexity" evidence="7">
    <location>
        <begin position="192"/>
        <end position="204"/>
    </location>
</feature>
<accession>A0A1Y2EM16</accession>
<dbReference type="SUPFAM" id="SSF51182">
    <property type="entry name" value="RmlC-like cupins"/>
    <property type="match status" value="1"/>
</dbReference>
<evidence type="ECO:0000256" key="7">
    <source>
        <dbReference type="SAM" id="MobiDB-lite"/>
    </source>
</evidence>
<proteinExistence type="inferred from homology"/>
<dbReference type="Gene3D" id="2.60.120.10">
    <property type="entry name" value="Jelly Rolls"/>
    <property type="match status" value="1"/>
</dbReference>
<feature type="compositionally biased region" description="Basic and acidic residues" evidence="7">
    <location>
        <begin position="95"/>
        <end position="115"/>
    </location>
</feature>